<proteinExistence type="predicted"/>
<name>A0AA41VXH7_PAPNU</name>
<evidence type="ECO:0000313" key="1">
    <source>
        <dbReference type="EMBL" id="MCL7049256.1"/>
    </source>
</evidence>
<evidence type="ECO:0008006" key="3">
    <source>
        <dbReference type="Google" id="ProtNLM"/>
    </source>
</evidence>
<protein>
    <recommendedName>
        <fullName evidence="3">Galactose oxidase/kelch repeat superfamily protein</fullName>
    </recommendedName>
</protein>
<gene>
    <name evidence="1" type="ORF">MKW94_025942</name>
</gene>
<accession>A0AA41VXH7</accession>
<comment type="caution">
    <text evidence="1">The sequence shown here is derived from an EMBL/GenBank/DDBJ whole genome shotgun (WGS) entry which is preliminary data.</text>
</comment>
<evidence type="ECO:0000313" key="2">
    <source>
        <dbReference type="Proteomes" id="UP001177140"/>
    </source>
</evidence>
<dbReference type="Proteomes" id="UP001177140">
    <property type="component" value="Unassembled WGS sequence"/>
</dbReference>
<reference evidence="1" key="1">
    <citation type="submission" date="2022-03" db="EMBL/GenBank/DDBJ databases">
        <title>A functionally conserved STORR gene fusion in Papaver species that diverged 16.8 million years ago.</title>
        <authorList>
            <person name="Catania T."/>
        </authorList>
    </citation>
    <scope>NUCLEOTIDE SEQUENCE</scope>
    <source>
        <strain evidence="1">S-191538</strain>
    </source>
</reference>
<keyword evidence="2" id="KW-1185">Reference proteome</keyword>
<dbReference type="EMBL" id="JAJJMA010313848">
    <property type="protein sequence ID" value="MCL7049256.1"/>
    <property type="molecule type" value="Genomic_DNA"/>
</dbReference>
<dbReference type="AlphaFoldDB" id="A0AA41VXH7"/>
<dbReference type="InterPro" id="IPR015915">
    <property type="entry name" value="Kelch-typ_b-propeller"/>
</dbReference>
<dbReference type="Gene3D" id="2.120.10.80">
    <property type="entry name" value="Kelch-type beta propeller"/>
    <property type="match status" value="1"/>
</dbReference>
<organism evidence="1 2">
    <name type="scientific">Papaver nudicaule</name>
    <name type="common">Iceland poppy</name>
    <dbReference type="NCBI Taxonomy" id="74823"/>
    <lineage>
        <taxon>Eukaryota</taxon>
        <taxon>Viridiplantae</taxon>
        <taxon>Streptophyta</taxon>
        <taxon>Embryophyta</taxon>
        <taxon>Tracheophyta</taxon>
        <taxon>Spermatophyta</taxon>
        <taxon>Magnoliopsida</taxon>
        <taxon>Ranunculales</taxon>
        <taxon>Papaveraceae</taxon>
        <taxon>Papaveroideae</taxon>
        <taxon>Papaver</taxon>
    </lineage>
</organism>
<dbReference type="SUPFAM" id="SSF117281">
    <property type="entry name" value="Kelch motif"/>
    <property type="match status" value="1"/>
</dbReference>
<sequence length="113" mass="12668">MRAGREFAAAGVVNGRVHVIGGCLIDSWSKSSHWAEFFDPVVGNWVAVPSPVDVKEKWMHGCARWSCVYDTKELSWDVVKTEIDLGWRGRATVVGMIRGFDENEGCWKELKGL</sequence>